<dbReference type="Gene3D" id="3.40.50.2300">
    <property type="match status" value="1"/>
</dbReference>
<dbReference type="CDD" id="cd17535">
    <property type="entry name" value="REC_NarL-like"/>
    <property type="match status" value="1"/>
</dbReference>
<keyword evidence="1 5" id="KW-0597">Phosphoprotein</keyword>
<dbReference type="PROSITE" id="PS50043">
    <property type="entry name" value="HTH_LUXR_2"/>
    <property type="match status" value="1"/>
</dbReference>
<keyword evidence="3 8" id="KW-0238">DNA-binding</keyword>
<dbReference type="EMBL" id="LK995542">
    <property type="protein sequence ID" value="CED92534.1"/>
    <property type="molecule type" value="Genomic_DNA"/>
</dbReference>
<dbReference type="SMART" id="SM00421">
    <property type="entry name" value="HTH_LUXR"/>
    <property type="match status" value="1"/>
</dbReference>
<protein>
    <submittedName>
        <fullName evidence="8">DNA-binding response regulator</fullName>
    </submittedName>
</protein>
<dbReference type="AlphaFoldDB" id="A0A1L7RSX4"/>
<proteinExistence type="predicted"/>
<dbReference type="GO" id="GO:0006355">
    <property type="term" value="P:regulation of DNA-templated transcription"/>
    <property type="evidence" value="ECO:0007669"/>
    <property type="project" value="InterPro"/>
</dbReference>
<dbReference type="InterPro" id="IPR001789">
    <property type="entry name" value="Sig_transdc_resp-reg_receiver"/>
</dbReference>
<keyword evidence="4" id="KW-0804">Transcription</keyword>
<evidence type="ECO:0000256" key="4">
    <source>
        <dbReference type="ARBA" id="ARBA00023163"/>
    </source>
</evidence>
<dbReference type="GO" id="GO:0003677">
    <property type="term" value="F:DNA binding"/>
    <property type="evidence" value="ECO:0007669"/>
    <property type="project" value="UniProtKB-KW"/>
</dbReference>
<dbReference type="Pfam" id="PF00072">
    <property type="entry name" value="Response_reg"/>
    <property type="match status" value="1"/>
</dbReference>
<dbReference type="SMART" id="SM00448">
    <property type="entry name" value="REC"/>
    <property type="match status" value="1"/>
</dbReference>
<dbReference type="PANTHER" id="PTHR43214:SF24">
    <property type="entry name" value="TRANSCRIPTIONAL REGULATORY PROTEIN NARL-RELATED"/>
    <property type="match status" value="1"/>
</dbReference>
<evidence type="ECO:0000259" key="7">
    <source>
        <dbReference type="PROSITE" id="PS50110"/>
    </source>
</evidence>
<dbReference type="InterPro" id="IPR016032">
    <property type="entry name" value="Sig_transdc_resp-reg_C-effctor"/>
</dbReference>
<keyword evidence="2" id="KW-0805">Transcription regulation</keyword>
<evidence type="ECO:0000259" key="6">
    <source>
        <dbReference type="PROSITE" id="PS50043"/>
    </source>
</evidence>
<dbReference type="GO" id="GO:0000160">
    <property type="term" value="P:phosphorelay signal transduction system"/>
    <property type="evidence" value="ECO:0007669"/>
    <property type="project" value="InterPro"/>
</dbReference>
<dbReference type="RefSeq" id="WP_210582125.1">
    <property type="nucleotide sequence ID" value="NZ_LK995542.1"/>
</dbReference>
<sequence length="231" mass="24374">MKVLIVDDDRLLAHSLATILGAEADIDVVGVGASGLEAVAGFRDAHPDVVLLDIQMPGADGLDAAEQILALDPGAKVVFLTTFADDEYIARALQLGARGYLIKQDVAQIAPALRSVMTGMSVLEGRVLERTAAMGMATGAATPGDVRPPAFAALTEREYEVVQAISGGLDNAETADRLHLSEGTVRNHISAILAKLGLRNRTQIAVLYYRGSKLPRPPMPAMKRGALTPAR</sequence>
<organism evidence="8">
    <name type="scientific">Actinomyces succiniciruminis</name>
    <dbReference type="NCBI Taxonomy" id="1522002"/>
    <lineage>
        <taxon>Bacteria</taxon>
        <taxon>Bacillati</taxon>
        <taxon>Actinomycetota</taxon>
        <taxon>Actinomycetes</taxon>
        <taxon>Actinomycetales</taxon>
        <taxon>Actinomycetaceae</taxon>
        <taxon>Actinomyces</taxon>
    </lineage>
</organism>
<feature type="domain" description="Response regulatory" evidence="7">
    <location>
        <begin position="2"/>
        <end position="118"/>
    </location>
</feature>
<dbReference type="SUPFAM" id="SSF46894">
    <property type="entry name" value="C-terminal effector domain of the bipartite response regulators"/>
    <property type="match status" value="1"/>
</dbReference>
<evidence type="ECO:0000256" key="1">
    <source>
        <dbReference type="ARBA" id="ARBA00022553"/>
    </source>
</evidence>
<name>A0A1L7RSX4_9ACTO</name>
<evidence type="ECO:0000313" key="8">
    <source>
        <dbReference type="EMBL" id="CED92534.1"/>
    </source>
</evidence>
<evidence type="ECO:0000256" key="3">
    <source>
        <dbReference type="ARBA" id="ARBA00023125"/>
    </source>
</evidence>
<dbReference type="Pfam" id="PF00196">
    <property type="entry name" value="GerE"/>
    <property type="match status" value="1"/>
</dbReference>
<dbReference type="PROSITE" id="PS50110">
    <property type="entry name" value="RESPONSE_REGULATORY"/>
    <property type="match status" value="1"/>
</dbReference>
<reference evidence="8" key="1">
    <citation type="submission" date="2014-07" db="EMBL/GenBank/DDBJ databases">
        <authorList>
            <person name="Zhang J.E."/>
            <person name="Yang H."/>
            <person name="Guo J."/>
            <person name="Deng Z."/>
            <person name="Luo H."/>
            <person name="Luo M."/>
            <person name="Zhao B."/>
        </authorList>
    </citation>
    <scope>NUCLEOTIDE SEQUENCE</scope>
    <source>
        <strain evidence="8">AM4</strain>
    </source>
</reference>
<dbReference type="PANTHER" id="PTHR43214">
    <property type="entry name" value="TWO-COMPONENT RESPONSE REGULATOR"/>
    <property type="match status" value="1"/>
</dbReference>
<dbReference type="SUPFAM" id="SSF52172">
    <property type="entry name" value="CheY-like"/>
    <property type="match status" value="1"/>
</dbReference>
<evidence type="ECO:0000256" key="2">
    <source>
        <dbReference type="ARBA" id="ARBA00023015"/>
    </source>
</evidence>
<evidence type="ECO:0000256" key="5">
    <source>
        <dbReference type="PROSITE-ProRule" id="PRU00169"/>
    </source>
</evidence>
<dbReference type="InterPro" id="IPR000792">
    <property type="entry name" value="Tscrpt_reg_LuxR_C"/>
</dbReference>
<dbReference type="InterPro" id="IPR011006">
    <property type="entry name" value="CheY-like_superfamily"/>
</dbReference>
<dbReference type="InterPro" id="IPR058245">
    <property type="entry name" value="NreC/VraR/RcsB-like_REC"/>
</dbReference>
<feature type="domain" description="HTH luxR-type" evidence="6">
    <location>
        <begin position="147"/>
        <end position="212"/>
    </location>
</feature>
<dbReference type="CDD" id="cd06170">
    <property type="entry name" value="LuxR_C_like"/>
    <property type="match status" value="1"/>
</dbReference>
<dbReference type="PRINTS" id="PR00038">
    <property type="entry name" value="HTHLUXR"/>
</dbReference>
<dbReference type="InterPro" id="IPR039420">
    <property type="entry name" value="WalR-like"/>
</dbReference>
<feature type="modified residue" description="4-aspartylphosphate" evidence="5">
    <location>
        <position position="53"/>
    </location>
</feature>
<accession>A0A1L7RSX4</accession>
<gene>
    <name evidence="8" type="ORF">AAM4_2702</name>
</gene>